<evidence type="ECO:0000313" key="11">
    <source>
        <dbReference type="Proteomes" id="UP000002156"/>
    </source>
</evidence>
<dbReference type="InterPro" id="IPR020578">
    <property type="entry name" value="Aminotrans_V_PyrdxlP_BS"/>
</dbReference>
<keyword evidence="11" id="KW-1185">Reference proteome</keyword>
<evidence type="ECO:0000259" key="9">
    <source>
        <dbReference type="Pfam" id="PF00266"/>
    </source>
</evidence>
<dbReference type="PANTHER" id="PTHR43586:SF8">
    <property type="entry name" value="CYSTEINE DESULFURASE 1, CHLOROPLASTIC"/>
    <property type="match status" value="1"/>
</dbReference>
<comment type="cofactor">
    <cofactor evidence="1 7">
        <name>pyridoxal 5'-phosphate</name>
        <dbReference type="ChEBI" id="CHEBI:597326"/>
    </cofactor>
</comment>
<dbReference type="EMBL" id="CP000924">
    <property type="protein sequence ID" value="ABY95544.1"/>
    <property type="molecule type" value="Genomic_DNA"/>
</dbReference>
<protein>
    <recommendedName>
        <fullName evidence="3 8">Cysteine desulfurase</fullName>
        <ecNumber evidence="3 8">2.8.1.7</ecNumber>
    </recommendedName>
</protein>
<organism evidence="10 11">
    <name type="scientific">Thermoanaerobacter pseudethanolicus (strain ATCC 33223 / 39E)</name>
    <name type="common">Clostridium thermohydrosulfuricum</name>
    <dbReference type="NCBI Taxonomy" id="340099"/>
    <lineage>
        <taxon>Bacteria</taxon>
        <taxon>Bacillati</taxon>
        <taxon>Bacillota</taxon>
        <taxon>Clostridia</taxon>
        <taxon>Thermoanaerobacterales</taxon>
        <taxon>Thermoanaerobacteraceae</taxon>
        <taxon>Thermoanaerobacter</taxon>
    </lineage>
</organism>
<evidence type="ECO:0000256" key="7">
    <source>
        <dbReference type="RuleBase" id="RU004504"/>
    </source>
</evidence>
<dbReference type="InterPro" id="IPR015421">
    <property type="entry name" value="PyrdxlP-dep_Trfase_major"/>
</dbReference>
<keyword evidence="4 8" id="KW-0808">Transferase</keyword>
<evidence type="ECO:0000256" key="1">
    <source>
        <dbReference type="ARBA" id="ARBA00001933"/>
    </source>
</evidence>
<evidence type="ECO:0000256" key="3">
    <source>
        <dbReference type="ARBA" id="ARBA00012239"/>
    </source>
</evidence>
<sequence length="415" mass="47095">MEEDFKVKYVDVEKIKKDFPILNVKPHGKKLIYLDNAATTQKPIEVIKAMDKYYEELNANVYRSPHYLSALSTQAYEEARERVKKFINAKREESIVFTRNTTESINFIAYSWGMKHINEGDEILLTIAEHHSNILPWQMVAEAKKAGLKYVHLDENFRLSMKDFKEKMSDKVKLVAVQHMSNVLGIINPVEEITHIAHKYGAKVLIDGAQSVPHMPIDVQRIGCDFFAFSGHKMLGPMGIGVLYIKEDLLSDVPPFLRGGEMIDEVFEDRATFAPPPLKFEAGTPNVKGACVLVSAIDYIEKIGLSNIHNHEGELLEYGLQKMKELDFVKLYGPNDAKERGGLISFNVEGVHPHDVATILDEEGIAVRSGHHCCLPLMRYLGVPATVRASFYLYNDFEDIDALVEGLKKVRKWFK</sequence>
<reference evidence="11" key="1">
    <citation type="submission" date="2008-01" db="EMBL/GenBank/DDBJ databases">
        <title>Complete sequence of Thermoanaerobacter pseudethanolicus 39E.</title>
        <authorList>
            <person name="Copeland A."/>
            <person name="Lucas S."/>
            <person name="Lapidus A."/>
            <person name="Barry K."/>
            <person name="Glavina del Rio T."/>
            <person name="Dalin E."/>
            <person name="Tice H."/>
            <person name="Pitluck S."/>
            <person name="Bruce D."/>
            <person name="Goodwin L."/>
            <person name="Saunders E."/>
            <person name="Brettin T."/>
            <person name="Detter J.C."/>
            <person name="Han C."/>
            <person name="Schmutz J."/>
            <person name="Larimer F."/>
            <person name="Land M."/>
            <person name="Hauser L."/>
            <person name="Kyrpides N."/>
            <person name="Lykidis A."/>
            <person name="Hemme C."/>
            <person name="Fields M.W."/>
            <person name="He Z."/>
            <person name="Zhou J."/>
            <person name="Richardson P."/>
        </authorList>
    </citation>
    <scope>NUCLEOTIDE SEQUENCE [LARGE SCALE GENOMIC DNA]</scope>
    <source>
        <strain evidence="11">ATCC 33223 / DSM 2355 / 39E</strain>
    </source>
</reference>
<evidence type="ECO:0000256" key="5">
    <source>
        <dbReference type="ARBA" id="ARBA00022898"/>
    </source>
</evidence>
<dbReference type="HOGENOM" id="CLU_003433_2_5_9"/>
<evidence type="ECO:0000256" key="6">
    <source>
        <dbReference type="ARBA" id="ARBA00050776"/>
    </source>
</evidence>
<dbReference type="Gene3D" id="3.90.1150.10">
    <property type="entry name" value="Aspartate Aminotransferase, domain 1"/>
    <property type="match status" value="1"/>
</dbReference>
<comment type="catalytic activity">
    <reaction evidence="6 8">
        <text>(sulfur carrier)-H + L-cysteine = (sulfur carrier)-SH + L-alanine</text>
        <dbReference type="Rhea" id="RHEA:43892"/>
        <dbReference type="Rhea" id="RHEA-COMP:14737"/>
        <dbReference type="Rhea" id="RHEA-COMP:14739"/>
        <dbReference type="ChEBI" id="CHEBI:29917"/>
        <dbReference type="ChEBI" id="CHEBI:35235"/>
        <dbReference type="ChEBI" id="CHEBI:57972"/>
        <dbReference type="ChEBI" id="CHEBI:64428"/>
        <dbReference type="EC" id="2.8.1.7"/>
    </reaction>
</comment>
<gene>
    <name evidence="10" type="ordered locus">Teth39_1911</name>
</gene>
<proteinExistence type="inferred from homology"/>
<dbReference type="InterPro" id="IPR015422">
    <property type="entry name" value="PyrdxlP-dep_Trfase_small"/>
</dbReference>
<dbReference type="AlphaFoldDB" id="B0KCT7"/>
<dbReference type="InterPro" id="IPR010970">
    <property type="entry name" value="Cys_dSase_SufS"/>
</dbReference>
<dbReference type="InterPro" id="IPR000192">
    <property type="entry name" value="Aminotrans_V_dom"/>
</dbReference>
<evidence type="ECO:0000256" key="8">
    <source>
        <dbReference type="RuleBase" id="RU004506"/>
    </source>
</evidence>
<dbReference type="NCBIfam" id="TIGR01979">
    <property type="entry name" value="sufS"/>
    <property type="match status" value="1"/>
</dbReference>
<dbReference type="KEGG" id="tpd:Teth39_1911"/>
<evidence type="ECO:0000313" key="10">
    <source>
        <dbReference type="EMBL" id="ABY95544.1"/>
    </source>
</evidence>
<dbReference type="PANTHER" id="PTHR43586">
    <property type="entry name" value="CYSTEINE DESULFURASE"/>
    <property type="match status" value="1"/>
</dbReference>
<dbReference type="GO" id="GO:0006534">
    <property type="term" value="P:cysteine metabolic process"/>
    <property type="evidence" value="ECO:0007669"/>
    <property type="project" value="UniProtKB-UniRule"/>
</dbReference>
<comment type="similarity">
    <text evidence="2 8">Belongs to the class-V pyridoxal-phosphate-dependent aminotransferase family. Csd subfamily.</text>
</comment>
<comment type="function">
    <text evidence="8">Catalyzes the removal of elemental sulfur and selenium atoms from L-cysteine, L-cystine, L-selenocysteine, and L-selenocystine to produce L-alanine.</text>
</comment>
<dbReference type="Proteomes" id="UP000002156">
    <property type="component" value="Chromosome"/>
</dbReference>
<evidence type="ECO:0000256" key="2">
    <source>
        <dbReference type="ARBA" id="ARBA00010447"/>
    </source>
</evidence>
<dbReference type="Gene3D" id="3.40.640.10">
    <property type="entry name" value="Type I PLP-dependent aspartate aminotransferase-like (Major domain)"/>
    <property type="match status" value="1"/>
</dbReference>
<dbReference type="GO" id="GO:0031071">
    <property type="term" value="F:cysteine desulfurase activity"/>
    <property type="evidence" value="ECO:0007669"/>
    <property type="project" value="UniProtKB-UniRule"/>
</dbReference>
<feature type="domain" description="Aminotransferase class V" evidence="9">
    <location>
        <begin position="32"/>
        <end position="403"/>
    </location>
</feature>
<accession>B0KCT7</accession>
<dbReference type="eggNOG" id="COG0520">
    <property type="taxonomic scope" value="Bacteria"/>
</dbReference>
<dbReference type="CDD" id="cd06453">
    <property type="entry name" value="SufS_like"/>
    <property type="match status" value="1"/>
</dbReference>
<dbReference type="GO" id="GO:0030170">
    <property type="term" value="F:pyridoxal phosphate binding"/>
    <property type="evidence" value="ECO:0007669"/>
    <property type="project" value="UniProtKB-UniRule"/>
</dbReference>
<dbReference type="STRING" id="340099.Teth39_1911"/>
<dbReference type="EC" id="2.8.1.7" evidence="3 8"/>
<dbReference type="Pfam" id="PF00266">
    <property type="entry name" value="Aminotran_5"/>
    <property type="match status" value="1"/>
</dbReference>
<name>B0KCT7_THEP3</name>
<evidence type="ECO:0000256" key="4">
    <source>
        <dbReference type="ARBA" id="ARBA00022679"/>
    </source>
</evidence>
<dbReference type="InterPro" id="IPR015424">
    <property type="entry name" value="PyrdxlP-dep_Trfase"/>
</dbReference>
<keyword evidence="5 8" id="KW-0663">Pyridoxal phosphate</keyword>
<dbReference type="SUPFAM" id="SSF53383">
    <property type="entry name" value="PLP-dependent transferases"/>
    <property type="match status" value="1"/>
</dbReference>
<dbReference type="PROSITE" id="PS00595">
    <property type="entry name" value="AA_TRANSFER_CLASS_5"/>
    <property type="match status" value="1"/>
</dbReference>